<evidence type="ECO:0000259" key="3">
    <source>
        <dbReference type="Pfam" id="PF14229"/>
    </source>
</evidence>
<evidence type="ECO:0000256" key="1">
    <source>
        <dbReference type="SAM" id="Coils"/>
    </source>
</evidence>
<organism evidence="4 5">
    <name type="scientific">Stieleria magnilauensis</name>
    <dbReference type="NCBI Taxonomy" id="2527963"/>
    <lineage>
        <taxon>Bacteria</taxon>
        <taxon>Pseudomonadati</taxon>
        <taxon>Planctomycetota</taxon>
        <taxon>Planctomycetia</taxon>
        <taxon>Pirellulales</taxon>
        <taxon>Pirellulaceae</taxon>
        <taxon>Stieleria</taxon>
    </lineage>
</organism>
<sequence>MLLDRIDIDTHGPLTRVELGPFSECLNVICTPEGSGKTAIVRFIRDSLIRRDYPLGMMSSSAGRVVWADRNGKIHCRREHDGTPSGRRTIEFESRGEASHRFDWLHGSWINGIADSTDATRALESIRIPESIVDGIVTDTAVISISRVIAACLRSGLGDPALFAGLPVNRSTVSGLSPAASADQHAPRRAMRDELARIEAELASIRQTSAGPHPSVLDAESVETRRRQLLSRLAALQSAQRSAQHSAQRPDSNAPIGAELAELHDQIWQLRVRHSELSRWLAHLQFDRNRVRYTAPITASPYARDAGAELAGGRAISHGAALDVDAELRRKLIDVDAQITRWRRVMTELSGLREIISSAVHRDAFDRPLREAGALPMSEHMLRRERMHHFLSSLDHYADDPSMAASWAAFATGARPSRWPDEIDLRIEAIVRQVDWLAARYDHPHSAAPVWYRDLPADLAYRGSHSLVHSLRAIRDDLQNVRRHGFRFAYPATEPSRQARAAEQALAVRRDHELYDLRRSEQWVVATIERLLAYREGLVRNRQLAERLRYPSWLDEAYHRQTWSAWYINHLDGEAIARSKELDQVTAQLDRCVARAARLRRQMLAQPISPAAQSAYPGLDASPWAGVDVSYTDLGRDYLGQSGAAWDPAMLQREIDAVESELRALDSLAEPSLGETPRVKWLKRRRAELIKMLGVPQAVSRSASPLADEASQWLVRLSGGRLSRLDWNDADFTTAPDQVETATRVGFAKIDGREEANCPAADRALAALALRMAAADLLARTGRAIPLVIEVPRELLRHQEVGETLGAIPADYPIDAGGSPVAGVNLSVLAALDDFAKNGRQVVLLASDSMFADQVARHGGQVFTIHGQRVRHEHRPLWSPHFSDEAYAGPHTPPHLPPHLPPTSHGLGSNGVASHDPMSHSDAFVDRYHDEYFDHLPIGASLADINRNLDAVWQEAYGISPYAESLSGRHNAHVSAHSPAPYPGSPYADSPYTDTPYMGSAYMGPASLAAPVAPATQATDYRASMPAGSPDPTFVDPSQHDAGHWHDGYYFADSYTTAPATQSVRSAPAMHGHRAPAAASRSAAEHLQSKPSGDPAAGHRGPVSPFFLSVDSPIDQAPSIDAVAAARLRRLQVTHINHLMNQDPNRLADSLGLAGVTAATIRRWQAESRLVCHVPQLRGFDARVLVGCGIADAGHLASIDPADLLDRVEAFLATERGQRILLSGTSYELSRITSWIAAANVDTDDNPLGMARDHQTVDGRVLRQPRDRKPLDAKLDDDRYEYEFVDDNGNVVRASSNRSRTGRRSSGSRQRSGGLPGRSNGRTNGHSNGARNGSRSINGTARSHDIGADGRSRRVGESGSRREADSTETADQNYRTSDSETERSDRTRSRRDGESRSRRSSSRSSRRGSERSSSGRSSSERSRRRERMRDETQSFDSETGDKELRFYLQRDSPIVDAPSIGARMAERLEAVDIVTVDDLLRADAADLADRLDHRRIDAEVITAWQNQAILVCRVPMLRGHDAQLLVAADVTTAEEVAEYDPSELFALIDPVARSNEGKRIIRGGQLPDLDEVTEWIQYAALSRELVAA</sequence>
<feature type="region of interest" description="Disordered" evidence="2">
    <location>
        <begin position="886"/>
        <end position="915"/>
    </location>
</feature>
<keyword evidence="5" id="KW-1185">Reference proteome</keyword>
<feature type="coiled-coil region" evidence="1">
    <location>
        <begin position="188"/>
        <end position="239"/>
    </location>
</feature>
<dbReference type="Proteomes" id="UP000318081">
    <property type="component" value="Chromosome"/>
</dbReference>
<feature type="domain" description="DUF4332" evidence="3">
    <location>
        <begin position="1119"/>
        <end position="1239"/>
    </location>
</feature>
<reference evidence="4 5" key="1">
    <citation type="submission" date="2019-02" db="EMBL/GenBank/DDBJ databases">
        <title>Deep-cultivation of Planctomycetes and their phenomic and genomic characterization uncovers novel biology.</title>
        <authorList>
            <person name="Wiegand S."/>
            <person name="Jogler M."/>
            <person name="Boedeker C."/>
            <person name="Pinto D."/>
            <person name="Vollmers J."/>
            <person name="Rivas-Marin E."/>
            <person name="Kohn T."/>
            <person name="Peeters S.H."/>
            <person name="Heuer A."/>
            <person name="Rast P."/>
            <person name="Oberbeckmann S."/>
            <person name="Bunk B."/>
            <person name="Jeske O."/>
            <person name="Meyerdierks A."/>
            <person name="Storesund J.E."/>
            <person name="Kallscheuer N."/>
            <person name="Luecker S."/>
            <person name="Lage O.M."/>
            <person name="Pohl T."/>
            <person name="Merkel B.J."/>
            <person name="Hornburger P."/>
            <person name="Mueller R.-W."/>
            <person name="Bruemmer F."/>
            <person name="Labrenz M."/>
            <person name="Spormann A.M."/>
            <person name="Op den Camp H."/>
            <person name="Overmann J."/>
            <person name="Amann R."/>
            <person name="Jetten M.S.M."/>
            <person name="Mascher T."/>
            <person name="Medema M.H."/>
            <person name="Devos D.P."/>
            <person name="Kaster A.-K."/>
            <person name="Ovreas L."/>
            <person name="Rohde M."/>
            <person name="Galperin M.Y."/>
            <person name="Jogler C."/>
        </authorList>
    </citation>
    <scope>NUCLEOTIDE SEQUENCE [LARGE SCALE GENOMIC DNA]</scope>
    <source>
        <strain evidence="4 5">TBK1r</strain>
    </source>
</reference>
<gene>
    <name evidence="4" type="ORF">TBK1r_55640</name>
</gene>
<dbReference type="Pfam" id="PF14229">
    <property type="entry name" value="DUF4332"/>
    <property type="match status" value="2"/>
</dbReference>
<feature type="compositionally biased region" description="Low complexity" evidence="2">
    <location>
        <begin position="1293"/>
        <end position="1319"/>
    </location>
</feature>
<accession>A0ABX5Y058</accession>
<feature type="domain" description="DUF4332" evidence="3">
    <location>
        <begin position="1458"/>
        <end position="1579"/>
    </location>
</feature>
<dbReference type="RefSeq" id="WP_145217791.1">
    <property type="nucleotide sequence ID" value="NZ_CP036432.1"/>
</dbReference>
<protein>
    <recommendedName>
        <fullName evidence="3">DUF4332 domain-containing protein</fullName>
    </recommendedName>
</protein>
<feature type="compositionally biased region" description="Polar residues" evidence="2">
    <location>
        <begin position="1320"/>
        <end position="1341"/>
    </location>
</feature>
<dbReference type="EMBL" id="CP036432">
    <property type="protein sequence ID" value="QDV86545.1"/>
    <property type="molecule type" value="Genomic_DNA"/>
</dbReference>
<feature type="compositionally biased region" description="Basic and acidic residues" evidence="2">
    <location>
        <begin position="1342"/>
        <end position="1365"/>
    </location>
</feature>
<feature type="compositionally biased region" description="Pro residues" evidence="2">
    <location>
        <begin position="891"/>
        <end position="901"/>
    </location>
</feature>
<evidence type="ECO:0000256" key="2">
    <source>
        <dbReference type="SAM" id="MobiDB-lite"/>
    </source>
</evidence>
<feature type="compositionally biased region" description="Basic and acidic residues" evidence="2">
    <location>
        <begin position="1418"/>
        <end position="1432"/>
    </location>
</feature>
<feature type="compositionally biased region" description="Basic and acidic residues" evidence="2">
    <location>
        <begin position="1377"/>
        <end position="1397"/>
    </location>
</feature>
<dbReference type="InterPro" id="IPR025567">
    <property type="entry name" value="DUF4332"/>
</dbReference>
<keyword evidence="1" id="KW-0175">Coiled coil</keyword>
<evidence type="ECO:0000313" key="5">
    <source>
        <dbReference type="Proteomes" id="UP000318081"/>
    </source>
</evidence>
<feature type="region of interest" description="Disordered" evidence="2">
    <location>
        <begin position="1064"/>
        <end position="1101"/>
    </location>
</feature>
<proteinExistence type="predicted"/>
<evidence type="ECO:0000313" key="4">
    <source>
        <dbReference type="EMBL" id="QDV86545.1"/>
    </source>
</evidence>
<name>A0ABX5Y058_9BACT</name>
<feature type="region of interest" description="Disordered" evidence="2">
    <location>
        <begin position="1291"/>
        <end position="1443"/>
    </location>
</feature>